<accession>A0ABR1ZIE1</accession>
<evidence type="ECO:0000313" key="1">
    <source>
        <dbReference type="EMBL" id="KAK8479895.1"/>
    </source>
</evidence>
<keyword evidence="2" id="KW-1185">Reference proteome</keyword>
<dbReference type="Proteomes" id="UP001396334">
    <property type="component" value="Unassembled WGS sequence"/>
</dbReference>
<name>A0ABR1ZIE1_9ROSI</name>
<evidence type="ECO:0000313" key="2">
    <source>
        <dbReference type="Proteomes" id="UP001396334"/>
    </source>
</evidence>
<comment type="caution">
    <text evidence="1">The sequence shown here is derived from an EMBL/GenBank/DDBJ whole genome shotgun (WGS) entry which is preliminary data.</text>
</comment>
<reference evidence="1 2" key="1">
    <citation type="journal article" date="2024" name="G3 (Bethesda)">
        <title>Genome assembly of Hibiscus sabdariffa L. provides insights into metabolisms of medicinal natural products.</title>
        <authorList>
            <person name="Kim T."/>
        </authorList>
    </citation>
    <scope>NUCLEOTIDE SEQUENCE [LARGE SCALE GENOMIC DNA]</scope>
    <source>
        <strain evidence="1">TK-2024</strain>
        <tissue evidence="1">Old leaves</tissue>
    </source>
</reference>
<protein>
    <submittedName>
        <fullName evidence="1">Uncharacterized protein</fullName>
    </submittedName>
</protein>
<sequence length="130" mass="14226">MWGQNRQALQDKAAWRWRGGALACLQPSPASTFECAWWQALIEGSACCRTRPPGGGVVGPLHAWQPQATHVGRWRCGPSRFGGEGHLKVERWSPQQGISSTAARLKSLCPPTRPPQGGEVLPLLYGRFLV</sequence>
<dbReference type="EMBL" id="JBBPBN010001100">
    <property type="protein sequence ID" value="KAK8479895.1"/>
    <property type="molecule type" value="Genomic_DNA"/>
</dbReference>
<proteinExistence type="predicted"/>
<gene>
    <name evidence="1" type="ORF">V6N11_074089</name>
</gene>
<organism evidence="1 2">
    <name type="scientific">Hibiscus sabdariffa</name>
    <name type="common">roselle</name>
    <dbReference type="NCBI Taxonomy" id="183260"/>
    <lineage>
        <taxon>Eukaryota</taxon>
        <taxon>Viridiplantae</taxon>
        <taxon>Streptophyta</taxon>
        <taxon>Embryophyta</taxon>
        <taxon>Tracheophyta</taxon>
        <taxon>Spermatophyta</taxon>
        <taxon>Magnoliopsida</taxon>
        <taxon>eudicotyledons</taxon>
        <taxon>Gunneridae</taxon>
        <taxon>Pentapetalae</taxon>
        <taxon>rosids</taxon>
        <taxon>malvids</taxon>
        <taxon>Malvales</taxon>
        <taxon>Malvaceae</taxon>
        <taxon>Malvoideae</taxon>
        <taxon>Hibiscus</taxon>
    </lineage>
</organism>